<dbReference type="Proteomes" id="UP000253551">
    <property type="component" value="Unassembled WGS sequence"/>
</dbReference>
<proteinExistence type="predicted"/>
<name>A0A367KYN6_RHIST</name>
<dbReference type="SUPFAM" id="SSF103657">
    <property type="entry name" value="BAR/IMD domain-like"/>
    <property type="match status" value="1"/>
</dbReference>
<reference evidence="3 4" key="1">
    <citation type="journal article" date="2018" name="G3 (Bethesda)">
        <title>Phylogenetic and Phylogenomic Definition of Rhizopus Species.</title>
        <authorList>
            <person name="Gryganskyi A.P."/>
            <person name="Golan J."/>
            <person name="Dolatabadi S."/>
            <person name="Mondo S."/>
            <person name="Robb S."/>
            <person name="Idnurm A."/>
            <person name="Muszewska A."/>
            <person name="Steczkiewicz K."/>
            <person name="Masonjones S."/>
            <person name="Liao H.L."/>
            <person name="Gajdeczka M.T."/>
            <person name="Anike F."/>
            <person name="Vuek A."/>
            <person name="Anishchenko I.M."/>
            <person name="Voigt K."/>
            <person name="de Hoog G.S."/>
            <person name="Smith M.E."/>
            <person name="Heitman J."/>
            <person name="Vilgalys R."/>
            <person name="Stajich J.E."/>
        </authorList>
    </citation>
    <scope>NUCLEOTIDE SEQUENCE [LARGE SCALE GENOMIC DNA]</scope>
    <source>
        <strain evidence="3 4">LSU 92-RS-03</strain>
    </source>
</reference>
<feature type="domain" description="SLM1/RGC1-like BAR-like" evidence="2">
    <location>
        <begin position="185"/>
        <end position="366"/>
    </location>
</feature>
<dbReference type="InterPro" id="IPR046868">
    <property type="entry name" value="BAR_4"/>
</dbReference>
<gene>
    <name evidence="3" type="ORF">CU098_013658</name>
</gene>
<dbReference type="InterPro" id="IPR027267">
    <property type="entry name" value="AH/BAR_dom_sf"/>
</dbReference>
<dbReference type="OrthoDB" id="2264563at2759"/>
<dbReference type="Gene3D" id="1.20.1270.60">
    <property type="entry name" value="Arfaptin homology (AH) domain/BAR domain"/>
    <property type="match status" value="1"/>
</dbReference>
<dbReference type="STRING" id="4846.A0A367KYN6"/>
<feature type="region of interest" description="Disordered" evidence="1">
    <location>
        <begin position="547"/>
        <end position="600"/>
    </location>
</feature>
<keyword evidence="4" id="KW-1185">Reference proteome</keyword>
<dbReference type="Pfam" id="PF20400">
    <property type="entry name" value="BAR_4"/>
    <property type="match status" value="1"/>
</dbReference>
<evidence type="ECO:0000313" key="4">
    <source>
        <dbReference type="Proteomes" id="UP000253551"/>
    </source>
</evidence>
<dbReference type="AlphaFoldDB" id="A0A367KYN6"/>
<dbReference type="PANTHER" id="PTHR31941">
    <property type="entry name" value="CYTOSKELETAL SIGNALING PROTEIN SLM1"/>
    <property type="match status" value="1"/>
</dbReference>
<organism evidence="3 4">
    <name type="scientific">Rhizopus stolonifer</name>
    <name type="common">Rhizopus nigricans</name>
    <dbReference type="NCBI Taxonomy" id="4846"/>
    <lineage>
        <taxon>Eukaryota</taxon>
        <taxon>Fungi</taxon>
        <taxon>Fungi incertae sedis</taxon>
        <taxon>Mucoromycota</taxon>
        <taxon>Mucoromycotina</taxon>
        <taxon>Mucoromycetes</taxon>
        <taxon>Mucorales</taxon>
        <taxon>Mucorineae</taxon>
        <taxon>Rhizopodaceae</taxon>
        <taxon>Rhizopus</taxon>
    </lineage>
</organism>
<evidence type="ECO:0000259" key="2">
    <source>
        <dbReference type="Pfam" id="PF20400"/>
    </source>
</evidence>
<comment type="caution">
    <text evidence="3">The sequence shown here is derived from an EMBL/GenBank/DDBJ whole genome shotgun (WGS) entry which is preliminary data.</text>
</comment>
<accession>A0A367KYN6</accession>
<protein>
    <recommendedName>
        <fullName evidence="2">SLM1/RGC1-like BAR-like domain-containing protein</fullName>
    </recommendedName>
</protein>
<sequence>MEIIKSFSDVTGNTILAGFSNNIEKENDIESRSTCKTILGIADITIESSITGSNISNSSFTGPMNSPQDMSFTQTPIQTVDPITIIKNDDSRSSAFNKTPDTTTASSLLQSSFSDQSTSMTLITTTSLNMADILIRRLETWYKFLKSIIGWVEEVVKINQQSSRGYFQKAKTYLDVSFGEEKDTGAIKSLLSKFKALNAKVMEDQQEFSRLLSNQYLPSLHKLRKECKVRIQAIKMDSSLYMDELYRRAEITQGKMKYLNKCCKQAEKTKGQVDMDPWLANLYLLRQLKKEVDEENRLRLLMIPIQKGIKLFETRVLEAVKPAVEFCYKNLLPGTRGDFLDEDSNSIKSFIEQIVPAHEWEDFFYSHKKYLIDESHPVKDYMKINYPNKFHPLVMTLMKGKMEKKSGAKKKFIEKYCVLSQGGNSEGYSAQMDYDSNMTMEKSASYFSSRNIQSETSTPLSHTNPIFSSKGEGLIKDIKDSIGNVAQELNAPFNTLKRSSSSPHTHEHMNTSIVMNSPTIITDHGSNNFFFDSTMKRLENDSYKNHKIDDTHYKDTSSVTSSSTEKGKTDQTENQSNFEIEESRQTQLEDNSRRIPSLRRAVSDDGRSSLYFSSTSVPLSPVCSINSSVVSMPEFVGVK</sequence>
<evidence type="ECO:0000256" key="1">
    <source>
        <dbReference type="SAM" id="MobiDB-lite"/>
    </source>
</evidence>
<evidence type="ECO:0000313" key="3">
    <source>
        <dbReference type="EMBL" id="RCI07237.1"/>
    </source>
</evidence>
<dbReference type="PANTHER" id="PTHR31941:SF1">
    <property type="entry name" value="CYTOSKELETAL SIGNALING PROTEIN SLM1"/>
    <property type="match status" value="1"/>
</dbReference>
<dbReference type="EMBL" id="PJQM01000013">
    <property type="protein sequence ID" value="RCI07237.1"/>
    <property type="molecule type" value="Genomic_DNA"/>
</dbReference>